<accession>A0ABY2JBU6</accession>
<organism evidence="2 3">
    <name type="scientific">Cryobacterium sandaracinum</name>
    <dbReference type="NCBI Taxonomy" id="1259247"/>
    <lineage>
        <taxon>Bacteria</taxon>
        <taxon>Bacillati</taxon>
        <taxon>Actinomycetota</taxon>
        <taxon>Actinomycetes</taxon>
        <taxon>Micrococcales</taxon>
        <taxon>Microbacteriaceae</taxon>
        <taxon>Cryobacterium</taxon>
    </lineage>
</organism>
<dbReference type="RefSeq" id="WP_134373726.1">
    <property type="nucleotide sequence ID" value="NZ_SOGO01000025.1"/>
</dbReference>
<evidence type="ECO:0000256" key="1">
    <source>
        <dbReference type="SAM" id="MobiDB-lite"/>
    </source>
</evidence>
<gene>
    <name evidence="2" type="ORF">E3T25_08900</name>
</gene>
<feature type="compositionally biased region" description="Low complexity" evidence="1">
    <location>
        <begin position="23"/>
        <end position="35"/>
    </location>
</feature>
<name>A0ABY2JBU6_9MICO</name>
<protein>
    <submittedName>
        <fullName evidence="2">Uncharacterized protein</fullName>
    </submittedName>
</protein>
<feature type="region of interest" description="Disordered" evidence="1">
    <location>
        <begin position="17"/>
        <end position="37"/>
    </location>
</feature>
<sequence length="622" mass="68368">MTNNRFIDNLNSDTNSLPKLRATMTTDSTTPDTTDFGGMSASEVHSGGRTDHVFTSQQVALAHSRVLQSGILDKLDAWRSEDAHVTGASARLPLISDHATLVGLLLLASEHGPLQISSLAVVLQNRLTQESRTLLHLSDVAPGFAGETREAKRWFDVTHRAFHRMLPLMDPFPQERKTANTYTEIQAVLDAHDSDLEKKMKTRLGEFTKGFLHMTFMQQPRRLRQATHRIELAVDQTFIGSPTTRGFSKNNLAKNVADEIGTSPLSLDSGPVDAFAGWHVHGKGVGRSDFTWGWMANIAVRVDSEHPGESRFPKLAISATLSMPNIGVTEEAVSLMRSALSTGLALGITDADKAYFASSRVERLHEPTFNLGFTPSTDYRIERLGVQGGHFGSTFIEGKAYCASMPTTLQNASRDHVNGTIDAETYRGRIQARVHFELRPKGKPDDQGRVRMMCPAVGANPTVTCRLRERPASDVSSASPRVAENDLPEYPDKICIQHSVTFGKQDGLRERQAFTYGSPEWQEFHTPPRNSAESLNAGVNSPVLESLDDASRRSVRGFAAAQVFVTILLTNYNLRSIAAYLRVEVQDQASNTVAVETTTNARRGDRQRATRCTPEDGAAPTT</sequence>
<proteinExistence type="predicted"/>
<keyword evidence="3" id="KW-1185">Reference proteome</keyword>
<dbReference type="Proteomes" id="UP000297851">
    <property type="component" value="Unassembled WGS sequence"/>
</dbReference>
<comment type="caution">
    <text evidence="2">The sequence shown here is derived from an EMBL/GenBank/DDBJ whole genome shotgun (WGS) entry which is preliminary data.</text>
</comment>
<reference evidence="2 3" key="1">
    <citation type="submission" date="2019-03" db="EMBL/GenBank/DDBJ databases">
        <title>Genomics of glacier-inhabiting Cryobacterium strains.</title>
        <authorList>
            <person name="Liu Q."/>
            <person name="Xin Y.-H."/>
        </authorList>
    </citation>
    <scope>NUCLEOTIDE SEQUENCE [LARGE SCALE GENOMIC DNA]</scope>
    <source>
        <strain evidence="2 3">TMT2-16</strain>
    </source>
</reference>
<evidence type="ECO:0000313" key="2">
    <source>
        <dbReference type="EMBL" id="TFD02427.1"/>
    </source>
</evidence>
<dbReference type="EMBL" id="SOGO01000025">
    <property type="protein sequence ID" value="TFD02427.1"/>
    <property type="molecule type" value="Genomic_DNA"/>
</dbReference>
<feature type="region of interest" description="Disordered" evidence="1">
    <location>
        <begin position="599"/>
        <end position="622"/>
    </location>
</feature>
<evidence type="ECO:0000313" key="3">
    <source>
        <dbReference type="Proteomes" id="UP000297851"/>
    </source>
</evidence>